<dbReference type="EMBL" id="CM016762">
    <property type="protein sequence ID" value="TMS32589.1"/>
    <property type="molecule type" value="Genomic_DNA"/>
</dbReference>
<proteinExistence type="predicted"/>
<name>A0A4U8UJG1_STECR</name>
<protein>
    <recommendedName>
        <fullName evidence="4">Insulin-like domain-containing protein</fullName>
    </recommendedName>
</protein>
<reference evidence="2 3" key="1">
    <citation type="journal article" date="2015" name="Genome Biol.">
        <title>Comparative genomics of Steinernema reveals deeply conserved gene regulatory networks.</title>
        <authorList>
            <person name="Dillman A.R."/>
            <person name="Macchietto M."/>
            <person name="Porter C.F."/>
            <person name="Rogers A."/>
            <person name="Williams B."/>
            <person name="Antoshechkin I."/>
            <person name="Lee M.M."/>
            <person name="Goodwin Z."/>
            <person name="Lu X."/>
            <person name="Lewis E.E."/>
            <person name="Goodrich-Blair H."/>
            <person name="Stock S.P."/>
            <person name="Adams B.J."/>
            <person name="Sternberg P.W."/>
            <person name="Mortazavi A."/>
        </authorList>
    </citation>
    <scope>NUCLEOTIDE SEQUENCE [LARGE SCALE GENOMIC DNA]</scope>
    <source>
        <strain evidence="2 3">ALL</strain>
    </source>
</reference>
<sequence length="152" mass="17461">MHFSTTLLLIVLIPATYSVLPDYALPPELFPPNPWCSENTMDNIIENACSRYLGYNRTDGSSGFRNVHCFNRQPYKFVTETLENVVLNKCCNRACSLEQVRKLVCCEKPTCEAVCFTEHRRELGIPIPDALKPHVKTRISFKDFKERKTSDN</sequence>
<evidence type="ECO:0008006" key="4">
    <source>
        <dbReference type="Google" id="ProtNLM"/>
    </source>
</evidence>
<feature type="chain" id="PRO_5020284078" description="Insulin-like domain-containing protein" evidence="1">
    <location>
        <begin position="19"/>
        <end position="152"/>
    </location>
</feature>
<accession>A0A4U8UJG1</accession>
<evidence type="ECO:0000313" key="3">
    <source>
        <dbReference type="Proteomes" id="UP000298663"/>
    </source>
</evidence>
<evidence type="ECO:0000313" key="2">
    <source>
        <dbReference type="EMBL" id="TMS32589.1"/>
    </source>
</evidence>
<dbReference type="EMBL" id="AZBU02000001">
    <property type="protein sequence ID" value="TMS32589.1"/>
    <property type="molecule type" value="Genomic_DNA"/>
</dbReference>
<comment type="caution">
    <text evidence="2">The sequence shown here is derived from an EMBL/GenBank/DDBJ whole genome shotgun (WGS) entry which is preliminary data.</text>
</comment>
<keyword evidence="1" id="KW-0732">Signal</keyword>
<organism evidence="2 3">
    <name type="scientific">Steinernema carpocapsae</name>
    <name type="common">Entomopathogenic nematode</name>
    <dbReference type="NCBI Taxonomy" id="34508"/>
    <lineage>
        <taxon>Eukaryota</taxon>
        <taxon>Metazoa</taxon>
        <taxon>Ecdysozoa</taxon>
        <taxon>Nematoda</taxon>
        <taxon>Chromadorea</taxon>
        <taxon>Rhabditida</taxon>
        <taxon>Tylenchina</taxon>
        <taxon>Panagrolaimomorpha</taxon>
        <taxon>Strongyloidoidea</taxon>
        <taxon>Steinernematidae</taxon>
        <taxon>Steinernema</taxon>
    </lineage>
</organism>
<evidence type="ECO:0000256" key="1">
    <source>
        <dbReference type="SAM" id="SignalP"/>
    </source>
</evidence>
<keyword evidence="3" id="KW-1185">Reference proteome</keyword>
<feature type="signal peptide" evidence="1">
    <location>
        <begin position="1"/>
        <end position="18"/>
    </location>
</feature>
<reference evidence="2 3" key="2">
    <citation type="journal article" date="2019" name="G3 (Bethesda)">
        <title>Hybrid Assembly of the Genome of the Entomopathogenic Nematode Steinernema carpocapsae Identifies the X-Chromosome.</title>
        <authorList>
            <person name="Serra L."/>
            <person name="Macchietto M."/>
            <person name="Macias-Munoz A."/>
            <person name="McGill C.J."/>
            <person name="Rodriguez I.M."/>
            <person name="Rodriguez B."/>
            <person name="Murad R."/>
            <person name="Mortazavi A."/>
        </authorList>
    </citation>
    <scope>NUCLEOTIDE SEQUENCE [LARGE SCALE GENOMIC DNA]</scope>
    <source>
        <strain evidence="2 3">ALL</strain>
    </source>
</reference>
<dbReference type="Proteomes" id="UP000298663">
    <property type="component" value="Chromosome X"/>
</dbReference>
<gene>
    <name evidence="2" type="ORF">L596_000408</name>
</gene>
<dbReference type="AlphaFoldDB" id="A0A4U8UJG1"/>